<evidence type="ECO:0000256" key="2">
    <source>
        <dbReference type="ARBA" id="ARBA00023054"/>
    </source>
</evidence>
<dbReference type="AlphaFoldDB" id="A0A7I8VR42"/>
<protein>
    <submittedName>
        <fullName evidence="3">Uncharacterized protein</fullName>
    </submittedName>
</protein>
<accession>A0A7I8VR42</accession>
<keyword evidence="4" id="KW-1185">Reference proteome</keyword>
<sequence>MSVSLSSIVSESKKLVERLRDDDDVLESLIYKWESASNTVVKRCQAEDPYNGCNAVPCVDGSELKILAYKNELLRQVLHSHQVAADVLMHEYRRKISSLLQGRADVGKTVNSLDPHPPKNIQYLAEGLQTINNACLIDEKKFCDSIQNMAQLRVENETFKHLEKSSPLRIKNKNNNTTQTD</sequence>
<dbReference type="InterPro" id="IPR008555">
    <property type="entry name" value="SIKE"/>
</dbReference>
<reference evidence="3 4" key="1">
    <citation type="submission" date="2020-08" db="EMBL/GenBank/DDBJ databases">
        <authorList>
            <person name="Hejnol A."/>
        </authorList>
    </citation>
    <scope>NUCLEOTIDE SEQUENCE [LARGE SCALE GENOMIC DNA]</scope>
</reference>
<comment type="caution">
    <text evidence="3">The sequence shown here is derived from an EMBL/GenBank/DDBJ whole genome shotgun (WGS) entry which is preliminary data.</text>
</comment>
<evidence type="ECO:0000313" key="3">
    <source>
        <dbReference type="EMBL" id="CAD5118208.1"/>
    </source>
</evidence>
<proteinExistence type="inferred from homology"/>
<evidence type="ECO:0000313" key="4">
    <source>
        <dbReference type="Proteomes" id="UP000549394"/>
    </source>
</evidence>
<name>A0A7I8VR42_9ANNE</name>
<dbReference type="PANTHER" id="PTHR12186">
    <property type="entry name" value="SIKE FAMILY MEMBER"/>
    <property type="match status" value="1"/>
</dbReference>
<gene>
    <name evidence="3" type="ORF">DGYR_LOCUS6624</name>
</gene>
<evidence type="ECO:0000256" key="1">
    <source>
        <dbReference type="ARBA" id="ARBA00005537"/>
    </source>
</evidence>
<comment type="similarity">
    <text evidence="1">Belongs to the SIKE family.</text>
</comment>
<dbReference type="PANTHER" id="PTHR12186:SF2">
    <property type="entry name" value="FGFR1 ONCOGENE PARTNER 2 HOMOLOG"/>
    <property type="match status" value="1"/>
</dbReference>
<dbReference type="Pfam" id="PF05769">
    <property type="entry name" value="SIKE"/>
    <property type="match status" value="1"/>
</dbReference>
<keyword evidence="2" id="KW-0175">Coiled coil</keyword>
<organism evidence="3 4">
    <name type="scientific">Dimorphilus gyrociliatus</name>
    <dbReference type="NCBI Taxonomy" id="2664684"/>
    <lineage>
        <taxon>Eukaryota</taxon>
        <taxon>Metazoa</taxon>
        <taxon>Spiralia</taxon>
        <taxon>Lophotrochozoa</taxon>
        <taxon>Annelida</taxon>
        <taxon>Polychaeta</taxon>
        <taxon>Polychaeta incertae sedis</taxon>
        <taxon>Dinophilidae</taxon>
        <taxon>Dimorphilus</taxon>
    </lineage>
</organism>
<dbReference type="Proteomes" id="UP000549394">
    <property type="component" value="Unassembled WGS sequence"/>
</dbReference>
<dbReference type="EMBL" id="CAJFCJ010000008">
    <property type="protein sequence ID" value="CAD5118208.1"/>
    <property type="molecule type" value="Genomic_DNA"/>
</dbReference>